<dbReference type="GO" id="GO:0005524">
    <property type="term" value="F:ATP binding"/>
    <property type="evidence" value="ECO:0007669"/>
    <property type="project" value="UniProtKB-KW"/>
</dbReference>
<comment type="caution">
    <text evidence="2">The sequence shown here is derived from an EMBL/GenBank/DDBJ whole genome shotgun (WGS) entry which is preliminary data.</text>
</comment>
<dbReference type="Proteomes" id="UP001597097">
    <property type="component" value="Unassembled WGS sequence"/>
</dbReference>
<gene>
    <name evidence="2" type="ORF">ACFSJ0_25175</name>
</gene>
<evidence type="ECO:0000259" key="1">
    <source>
        <dbReference type="Pfam" id="PF13581"/>
    </source>
</evidence>
<keyword evidence="3" id="KW-1185">Reference proteome</keyword>
<evidence type="ECO:0000313" key="3">
    <source>
        <dbReference type="Proteomes" id="UP001597097"/>
    </source>
</evidence>
<dbReference type="Pfam" id="PF13581">
    <property type="entry name" value="HATPase_c_2"/>
    <property type="match status" value="1"/>
</dbReference>
<proteinExistence type="predicted"/>
<dbReference type="CDD" id="cd16936">
    <property type="entry name" value="HATPase_RsbW-like"/>
    <property type="match status" value="1"/>
</dbReference>
<dbReference type="InterPro" id="IPR050267">
    <property type="entry name" value="Anti-sigma-factor_SerPK"/>
</dbReference>
<dbReference type="PANTHER" id="PTHR35526:SF3">
    <property type="entry name" value="ANTI-SIGMA-F FACTOR RSBW"/>
    <property type="match status" value="1"/>
</dbReference>
<dbReference type="RefSeq" id="WP_219526822.1">
    <property type="nucleotide sequence ID" value="NZ_JAHKRM010000001.1"/>
</dbReference>
<accession>A0ABW4GDZ5</accession>
<sequence>MFMRTEDVTLIGATRLRRSDKAPKQARAAVAWWLATGPPVLPDAQQVVSELVTNACTHVEGGADREWVAVSISLGPDFIRIEVTDPGAFASEPHIPDYLPLEFESGRGIRIVRELSENSWGTYIKSSGHRAVWADLKIPSHENAVRRAATARSDCLQDR</sequence>
<feature type="domain" description="Histidine kinase/HSP90-like ATPase" evidence="1">
    <location>
        <begin position="37"/>
        <end position="118"/>
    </location>
</feature>
<evidence type="ECO:0000313" key="2">
    <source>
        <dbReference type="EMBL" id="MFD1540371.1"/>
    </source>
</evidence>
<keyword evidence="2" id="KW-0067">ATP-binding</keyword>
<keyword evidence="2" id="KW-0547">Nucleotide-binding</keyword>
<dbReference type="EMBL" id="JBHUCM010000019">
    <property type="protein sequence ID" value="MFD1540371.1"/>
    <property type="molecule type" value="Genomic_DNA"/>
</dbReference>
<name>A0ABW4GDZ5_9ACTN</name>
<organism evidence="2 3">
    <name type="scientific">Nonomuraea guangzhouensis</name>
    <dbReference type="NCBI Taxonomy" id="1291555"/>
    <lineage>
        <taxon>Bacteria</taxon>
        <taxon>Bacillati</taxon>
        <taxon>Actinomycetota</taxon>
        <taxon>Actinomycetes</taxon>
        <taxon>Streptosporangiales</taxon>
        <taxon>Streptosporangiaceae</taxon>
        <taxon>Nonomuraea</taxon>
    </lineage>
</organism>
<dbReference type="InterPro" id="IPR003594">
    <property type="entry name" value="HATPase_dom"/>
</dbReference>
<reference evidence="3" key="1">
    <citation type="journal article" date="2019" name="Int. J. Syst. Evol. Microbiol.">
        <title>The Global Catalogue of Microorganisms (GCM) 10K type strain sequencing project: providing services to taxonomists for standard genome sequencing and annotation.</title>
        <authorList>
            <consortium name="The Broad Institute Genomics Platform"/>
            <consortium name="The Broad Institute Genome Sequencing Center for Infectious Disease"/>
            <person name="Wu L."/>
            <person name="Ma J."/>
        </authorList>
    </citation>
    <scope>NUCLEOTIDE SEQUENCE [LARGE SCALE GENOMIC DNA]</scope>
    <source>
        <strain evidence="3">CGMCC 1.15399</strain>
    </source>
</reference>
<dbReference type="PANTHER" id="PTHR35526">
    <property type="entry name" value="ANTI-SIGMA-F FACTOR RSBW-RELATED"/>
    <property type="match status" value="1"/>
</dbReference>
<protein>
    <submittedName>
        <fullName evidence="2">ATP-binding protein</fullName>
    </submittedName>
</protein>